<dbReference type="Pfam" id="PF00535">
    <property type="entry name" value="Glycos_transf_2"/>
    <property type="match status" value="1"/>
</dbReference>
<feature type="transmembrane region" description="Helical" evidence="8">
    <location>
        <begin position="438"/>
        <end position="460"/>
    </location>
</feature>
<keyword evidence="4 10" id="KW-0808">Transferase</keyword>
<accession>A0A7U7L4X0</accession>
<feature type="transmembrane region" description="Helical" evidence="8">
    <location>
        <begin position="545"/>
        <end position="564"/>
    </location>
</feature>
<dbReference type="RefSeq" id="WP_001273425.1">
    <property type="nucleotide sequence ID" value="NZ_JYRE01000008.1"/>
</dbReference>
<dbReference type="AlphaFoldDB" id="A0A7U7L4X0"/>
<dbReference type="PANTHER" id="PTHR43867">
    <property type="entry name" value="CELLULOSE SYNTHASE CATALYTIC SUBUNIT A [UDP-FORMING]"/>
    <property type="match status" value="1"/>
</dbReference>
<evidence type="ECO:0000256" key="1">
    <source>
        <dbReference type="ARBA" id="ARBA00004141"/>
    </source>
</evidence>
<organism evidence="10">
    <name type="scientific">Salmonella enterica</name>
    <name type="common">Salmonella choleraesuis</name>
    <dbReference type="NCBI Taxonomy" id="28901"/>
    <lineage>
        <taxon>Bacteria</taxon>
        <taxon>Pseudomonadati</taxon>
        <taxon>Pseudomonadota</taxon>
        <taxon>Gammaproteobacteria</taxon>
        <taxon>Enterobacterales</taxon>
        <taxon>Enterobacteriaceae</taxon>
        <taxon>Salmonella</taxon>
    </lineage>
</organism>
<evidence type="ECO:0000313" key="10">
    <source>
        <dbReference type="EMBL" id="EAA8666333.1"/>
    </source>
</evidence>
<dbReference type="PANTHER" id="PTHR43867:SF2">
    <property type="entry name" value="CELLULOSE SYNTHASE CATALYTIC SUBUNIT A [UDP-FORMING]"/>
    <property type="match status" value="1"/>
</dbReference>
<feature type="domain" description="Glycosyltransferase 2-like" evidence="9">
    <location>
        <begin position="115"/>
        <end position="304"/>
    </location>
</feature>
<dbReference type="Proteomes" id="UP000839834">
    <property type="component" value="Unassembled WGS sequence"/>
</dbReference>
<sequence length="610" mass="70699">MANFYFSRFEKRRPPPPLKHNLLIEFTWQVLSVVVIILGINYIRWRWMESLNYDALWYAVPLVLAETLAFVGTILFTINLWQIRDVEKKDAPECISQCLEPELNSDPRPIKVDLFIATYSEDTELVRLSIQDAKRVTYPFPIEYKIHVLDDGKRPEMRLVTEQEGVNYLSRETNIGFKAGNLRNGMEHTDGDFIVICDADTRVFSTILTNTLGYFRDPAVAWVQTPQWFYDLPAGKRLPKILRKKLGRPGHVFGRFVEKLVGPLTVGRDPFFNDPQMFYDVILRRRNWANAAFCCGAASIHRREAIMQSALRHYAHTVESEITRYTREVPDSDLREELRQAMKMHVAYDTELTPYKFHVSEDIYTSILLHGDREHRWRSVMHPEVESKMLSPQDLLTWMIQRFKYAAGSLDILLHDTIFRNRKVKLSIAQKLMYGTTFWSYLACLWNTVFLISPLVYLFTGIPPVSAYSTPFYLHFLPFFLFSELAFMFGTWGISAWDGKSSYLSLFSMNLRALDTVLRGEKIKFHVTPKERQQGNFLTLVKPQLCIIALTLLGLVWGGLQLYLGNVADPSGYIINIFWGGVNIVAMLPMILAALWRPEENEPSPVQEEF</sequence>
<evidence type="ECO:0000256" key="7">
    <source>
        <dbReference type="ARBA" id="ARBA00023136"/>
    </source>
</evidence>
<keyword evidence="5 8" id="KW-0812">Transmembrane</keyword>
<evidence type="ECO:0000259" key="9">
    <source>
        <dbReference type="Pfam" id="PF00535"/>
    </source>
</evidence>
<dbReference type="InterPro" id="IPR050321">
    <property type="entry name" value="Glycosyltr_2/OpgH_subfam"/>
</dbReference>
<dbReference type="InterPro" id="IPR029044">
    <property type="entry name" value="Nucleotide-diphossugar_trans"/>
</dbReference>
<keyword evidence="7 8" id="KW-0472">Membrane</keyword>
<protein>
    <submittedName>
        <fullName evidence="10">Glycosyltransferase</fullName>
    </submittedName>
</protein>
<dbReference type="GO" id="GO:0016758">
    <property type="term" value="F:hexosyltransferase activity"/>
    <property type="evidence" value="ECO:0007669"/>
    <property type="project" value="TreeGrafter"/>
</dbReference>
<feature type="transmembrane region" description="Helical" evidence="8">
    <location>
        <begin position="21"/>
        <end position="43"/>
    </location>
</feature>
<comment type="caution">
    <text evidence="10">The sequence shown here is derived from an EMBL/GenBank/DDBJ whole genome shotgun (WGS) entry which is preliminary data.</text>
</comment>
<reference evidence="10" key="1">
    <citation type="submission" date="2018-08" db="EMBL/GenBank/DDBJ databases">
        <authorList>
            <consortium name="GenomeTrakr network: Whole genome sequencing for foodborne pathogen traceback"/>
        </authorList>
    </citation>
    <scope>NUCLEOTIDE SEQUENCE [LARGE SCALE GENOMIC DNA]</scope>
    <source>
        <strain evidence="10">FLUFL-367</strain>
    </source>
</reference>
<dbReference type="EMBL" id="AAACVH010000024">
    <property type="protein sequence ID" value="EAA8666333.1"/>
    <property type="molecule type" value="Genomic_DNA"/>
</dbReference>
<evidence type="ECO:0000256" key="5">
    <source>
        <dbReference type="ARBA" id="ARBA00022692"/>
    </source>
</evidence>
<gene>
    <name evidence="10" type="ORF">NL99_15290</name>
</gene>
<proteinExistence type="predicted"/>
<evidence type="ECO:0000256" key="4">
    <source>
        <dbReference type="ARBA" id="ARBA00022679"/>
    </source>
</evidence>
<feature type="transmembrane region" description="Helical" evidence="8">
    <location>
        <begin position="55"/>
        <end position="81"/>
    </location>
</feature>
<feature type="transmembrane region" description="Helical" evidence="8">
    <location>
        <begin position="576"/>
        <end position="596"/>
    </location>
</feature>
<keyword evidence="3" id="KW-0328">Glycosyltransferase</keyword>
<evidence type="ECO:0000256" key="2">
    <source>
        <dbReference type="ARBA" id="ARBA00004881"/>
    </source>
</evidence>
<evidence type="ECO:0000256" key="6">
    <source>
        <dbReference type="ARBA" id="ARBA00022989"/>
    </source>
</evidence>
<evidence type="ECO:0000256" key="3">
    <source>
        <dbReference type="ARBA" id="ARBA00022676"/>
    </source>
</evidence>
<keyword evidence="6 8" id="KW-1133">Transmembrane helix</keyword>
<dbReference type="InterPro" id="IPR001173">
    <property type="entry name" value="Glyco_trans_2-like"/>
</dbReference>
<feature type="transmembrane region" description="Helical" evidence="8">
    <location>
        <begin position="472"/>
        <end position="494"/>
    </location>
</feature>
<name>A0A7U7L4X0_SALER</name>
<comment type="subcellular location">
    <subcellularLocation>
        <location evidence="1">Membrane</location>
        <topology evidence="1">Multi-pass membrane protein</topology>
    </subcellularLocation>
</comment>
<comment type="pathway">
    <text evidence="2">Glycan metabolism.</text>
</comment>
<evidence type="ECO:0000256" key="8">
    <source>
        <dbReference type="SAM" id="Phobius"/>
    </source>
</evidence>
<dbReference type="GO" id="GO:0005886">
    <property type="term" value="C:plasma membrane"/>
    <property type="evidence" value="ECO:0007669"/>
    <property type="project" value="TreeGrafter"/>
</dbReference>
<dbReference type="Gene3D" id="3.90.550.10">
    <property type="entry name" value="Spore Coat Polysaccharide Biosynthesis Protein SpsA, Chain A"/>
    <property type="match status" value="1"/>
</dbReference>
<dbReference type="SUPFAM" id="SSF53448">
    <property type="entry name" value="Nucleotide-diphospho-sugar transferases"/>
    <property type="match status" value="1"/>
</dbReference>